<evidence type="ECO:0000256" key="6">
    <source>
        <dbReference type="ARBA" id="ARBA00038929"/>
    </source>
</evidence>
<name>A0A7U2FEU9_PHANO</name>
<evidence type="ECO:0000256" key="4">
    <source>
        <dbReference type="ARBA" id="ARBA00023316"/>
    </source>
</evidence>
<dbReference type="GO" id="GO:0004338">
    <property type="term" value="F:glucan exo-1,3-beta-glucosidase activity"/>
    <property type="evidence" value="ECO:0007669"/>
    <property type="project" value="UniProtKB-EC"/>
</dbReference>
<evidence type="ECO:0000313" key="10">
    <source>
        <dbReference type="EMBL" id="QRD02934.1"/>
    </source>
</evidence>
<keyword evidence="4" id="KW-0961">Cell wall biogenesis/degradation</keyword>
<comment type="catalytic activity">
    <reaction evidence="5">
        <text>Successive hydrolysis of beta-D-glucose units from the non-reducing ends of (1-&gt;3)-beta-D-glucans, releasing alpha-glucose.</text>
        <dbReference type="EC" id="3.2.1.58"/>
    </reaction>
</comment>
<evidence type="ECO:0000259" key="9">
    <source>
        <dbReference type="Pfam" id="PF00150"/>
    </source>
</evidence>
<keyword evidence="8" id="KW-0732">Signal</keyword>
<dbReference type="EC" id="3.2.1.58" evidence="6"/>
<keyword evidence="3 7" id="KW-0326">Glycosidase</keyword>
<proteinExistence type="inferred from homology"/>
<dbReference type="AlphaFoldDB" id="A0A7U2FEU9"/>
<feature type="domain" description="Glycoside hydrolase family 5" evidence="9">
    <location>
        <begin position="100"/>
        <end position="322"/>
    </location>
</feature>
<dbReference type="Proteomes" id="UP000663193">
    <property type="component" value="Chromosome 14"/>
</dbReference>
<protein>
    <recommendedName>
        <fullName evidence="6">glucan 1,3-beta-glucosidase</fullName>
        <ecNumber evidence="6">3.2.1.58</ecNumber>
    </recommendedName>
</protein>
<dbReference type="EMBL" id="CP069036">
    <property type="protein sequence ID" value="QRD02934.1"/>
    <property type="molecule type" value="Genomic_DNA"/>
</dbReference>
<dbReference type="InterPro" id="IPR017853">
    <property type="entry name" value="GH"/>
</dbReference>
<comment type="similarity">
    <text evidence="1 7">Belongs to the glycosyl hydrolase 5 (cellulase A) family.</text>
</comment>
<dbReference type="Gene3D" id="3.20.20.80">
    <property type="entry name" value="Glycosidases"/>
    <property type="match status" value="1"/>
</dbReference>
<evidence type="ECO:0000256" key="2">
    <source>
        <dbReference type="ARBA" id="ARBA00022801"/>
    </source>
</evidence>
<reference evidence="11" key="1">
    <citation type="journal article" date="2021" name="BMC Genomics">
        <title>Chromosome-level genome assembly and manually-curated proteome of model necrotroph Parastagonospora nodorum Sn15 reveals a genome-wide trove of candidate effector homologs, and redundancy of virulence-related functions within an accessory chromosome.</title>
        <authorList>
            <person name="Bertazzoni S."/>
            <person name="Jones D.A.B."/>
            <person name="Phan H.T."/>
            <person name="Tan K.-C."/>
            <person name="Hane J.K."/>
        </authorList>
    </citation>
    <scope>NUCLEOTIDE SEQUENCE [LARGE SCALE GENOMIC DNA]</scope>
    <source>
        <strain evidence="11">SN15 / ATCC MYA-4574 / FGSC 10173)</strain>
    </source>
</reference>
<dbReference type="VEuPathDB" id="FungiDB:JI435_142690"/>
<evidence type="ECO:0000256" key="3">
    <source>
        <dbReference type="ARBA" id="ARBA00023295"/>
    </source>
</evidence>
<dbReference type="GO" id="GO:0000272">
    <property type="term" value="P:polysaccharide catabolic process"/>
    <property type="evidence" value="ECO:0007669"/>
    <property type="project" value="InterPro"/>
</dbReference>
<dbReference type="GO" id="GO:0071555">
    <property type="term" value="P:cell wall organization"/>
    <property type="evidence" value="ECO:0007669"/>
    <property type="project" value="UniProtKB-KW"/>
</dbReference>
<dbReference type="InterPro" id="IPR050386">
    <property type="entry name" value="Glycosyl_hydrolase_5"/>
</dbReference>
<dbReference type="FunFam" id="3.20.20.80:FF:000033">
    <property type="entry name" value="Glucan 1,3-beta-glucosidase A"/>
    <property type="match status" value="1"/>
</dbReference>
<feature type="chain" id="PRO_5031312697" description="glucan 1,3-beta-glucosidase" evidence="8">
    <location>
        <begin position="19"/>
        <end position="424"/>
    </location>
</feature>
<dbReference type="Pfam" id="PF00150">
    <property type="entry name" value="Cellulase"/>
    <property type="match status" value="1"/>
</dbReference>
<keyword evidence="2 7" id="KW-0378">Hydrolase</keyword>
<dbReference type="OrthoDB" id="62120at2759"/>
<dbReference type="PANTHER" id="PTHR31297:SF8">
    <property type="entry name" value="GLYCOSIDE HYDROLASE FAMILY 5 DOMAIN-CONTAINING PROTEIN"/>
    <property type="match status" value="1"/>
</dbReference>
<evidence type="ECO:0000256" key="5">
    <source>
        <dbReference type="ARBA" id="ARBA00036824"/>
    </source>
</evidence>
<evidence type="ECO:0000256" key="8">
    <source>
        <dbReference type="SAM" id="SignalP"/>
    </source>
</evidence>
<evidence type="ECO:0000256" key="7">
    <source>
        <dbReference type="RuleBase" id="RU361153"/>
    </source>
</evidence>
<evidence type="ECO:0000256" key="1">
    <source>
        <dbReference type="ARBA" id="ARBA00005641"/>
    </source>
</evidence>
<accession>A0A7U2FEU9</accession>
<dbReference type="PANTHER" id="PTHR31297">
    <property type="entry name" value="GLUCAN ENDO-1,6-BETA-GLUCOSIDASE B"/>
    <property type="match status" value="1"/>
</dbReference>
<dbReference type="SUPFAM" id="SSF51445">
    <property type="entry name" value="(Trans)glycosidases"/>
    <property type="match status" value="1"/>
</dbReference>
<evidence type="ECO:0000313" key="11">
    <source>
        <dbReference type="Proteomes" id="UP000663193"/>
    </source>
</evidence>
<keyword evidence="11" id="KW-1185">Reference proteome</keyword>
<feature type="signal peptide" evidence="8">
    <location>
        <begin position="1"/>
        <end position="18"/>
    </location>
</feature>
<dbReference type="InterPro" id="IPR001547">
    <property type="entry name" value="Glyco_hydro_5"/>
</dbReference>
<sequence>MILARALAALSACAAALAAPAPTEKRGVNFGWGQEKIQGLNIGGWLVLEPWITPSIFEAANANRPAKDIVDEYTLGQKLGRDAALQVLRRHWDTWVRWEDFNKIKQSGFNVVRIPIGFWAYDTFGSPYVSGAAPYIDAAIDWARGLGLKIIIDLHGAPGSQNGYDNSGQRTDNPQWTTGNNVDKTVQVLRTISQKYAQTKYQDVVVGIQLLNEPALYLSQVNEDATRQFYRDGYGQVRQVSDTPVILHDGFKAPNTWNGFLTPSDNNAQNVAMDHHEYQVFDNNLLRKSPQEHAQYACSNSESYNGADKWTFVGEWTGAMTDCAKYLNGYGRGARYDGTLAGSSYIGACGFQNDISKWNQTFKDNTARYIEAQIQAYESKTQGWFWWNFKTEGAAEWDAFRLIDAGVFPKIRNGQVQYKFGKLC</sequence>
<gene>
    <name evidence="10" type="ORF">JI435_142690</name>
</gene>
<organism evidence="10 11">
    <name type="scientific">Phaeosphaeria nodorum (strain SN15 / ATCC MYA-4574 / FGSC 10173)</name>
    <name type="common">Glume blotch fungus</name>
    <name type="synonym">Parastagonospora nodorum</name>
    <dbReference type="NCBI Taxonomy" id="321614"/>
    <lineage>
        <taxon>Eukaryota</taxon>
        <taxon>Fungi</taxon>
        <taxon>Dikarya</taxon>
        <taxon>Ascomycota</taxon>
        <taxon>Pezizomycotina</taxon>
        <taxon>Dothideomycetes</taxon>
        <taxon>Pleosporomycetidae</taxon>
        <taxon>Pleosporales</taxon>
        <taxon>Pleosporineae</taxon>
        <taxon>Phaeosphaeriaceae</taxon>
        <taxon>Parastagonospora</taxon>
    </lineage>
</organism>